<dbReference type="EMBL" id="LLXI01000947">
    <property type="protein sequence ID" value="PKY50954.1"/>
    <property type="molecule type" value="Genomic_DNA"/>
</dbReference>
<evidence type="ECO:0000313" key="3">
    <source>
        <dbReference type="Proteomes" id="UP000234323"/>
    </source>
</evidence>
<keyword evidence="1" id="KW-0812">Transmembrane</keyword>
<evidence type="ECO:0000256" key="1">
    <source>
        <dbReference type="SAM" id="Phobius"/>
    </source>
</evidence>
<name>A0A2I1GWP4_9GLOM</name>
<protein>
    <submittedName>
        <fullName evidence="2">Uncharacterized protein</fullName>
    </submittedName>
</protein>
<proteinExistence type="predicted"/>
<dbReference type="Proteomes" id="UP000234323">
    <property type="component" value="Unassembled WGS sequence"/>
</dbReference>
<gene>
    <name evidence="2" type="ORF">RhiirA4_467734</name>
</gene>
<feature type="transmembrane region" description="Helical" evidence="1">
    <location>
        <begin position="56"/>
        <end position="76"/>
    </location>
</feature>
<reference evidence="2 3" key="1">
    <citation type="submission" date="2015-10" db="EMBL/GenBank/DDBJ databases">
        <title>Genome analyses suggest a sexual origin of heterokaryosis in a supposedly ancient asexual fungus.</title>
        <authorList>
            <person name="Ropars J."/>
            <person name="Sedzielewska K."/>
            <person name="Noel J."/>
            <person name="Charron P."/>
            <person name="Farinelli L."/>
            <person name="Marton T."/>
            <person name="Kruger M."/>
            <person name="Pelin A."/>
            <person name="Brachmann A."/>
            <person name="Corradi N."/>
        </authorList>
    </citation>
    <scope>NUCLEOTIDE SEQUENCE [LARGE SCALE GENOMIC DNA]</scope>
    <source>
        <strain evidence="2 3">A4</strain>
    </source>
</reference>
<keyword evidence="3" id="KW-1185">Reference proteome</keyword>
<feature type="transmembrane region" description="Helical" evidence="1">
    <location>
        <begin position="82"/>
        <end position="100"/>
    </location>
</feature>
<accession>A0A2I1GWP4</accession>
<sequence>MFKKNINTFFKATRLVIQRSEGMISDILKARDRWLAIDVNSYQATVSASWILDGRIGIVFGLGRLLGLSAGSPWFMGVSASWISLGLWWISNETFVVFLLKY</sequence>
<comment type="caution">
    <text evidence="2">The sequence shown here is derived from an EMBL/GenBank/DDBJ whole genome shotgun (WGS) entry which is preliminary data.</text>
</comment>
<organism evidence="2 3">
    <name type="scientific">Rhizophagus irregularis</name>
    <dbReference type="NCBI Taxonomy" id="588596"/>
    <lineage>
        <taxon>Eukaryota</taxon>
        <taxon>Fungi</taxon>
        <taxon>Fungi incertae sedis</taxon>
        <taxon>Mucoromycota</taxon>
        <taxon>Glomeromycotina</taxon>
        <taxon>Glomeromycetes</taxon>
        <taxon>Glomerales</taxon>
        <taxon>Glomeraceae</taxon>
        <taxon>Rhizophagus</taxon>
    </lineage>
</organism>
<dbReference type="AlphaFoldDB" id="A0A2I1GWP4"/>
<evidence type="ECO:0000313" key="2">
    <source>
        <dbReference type="EMBL" id="PKY50954.1"/>
    </source>
</evidence>
<keyword evidence="1" id="KW-0472">Membrane</keyword>
<keyword evidence="1" id="KW-1133">Transmembrane helix</keyword>